<keyword evidence="1" id="KW-0040">ANK repeat</keyword>
<dbReference type="PROSITE" id="PS50297">
    <property type="entry name" value="ANK_REP_REGION"/>
    <property type="match status" value="1"/>
</dbReference>
<dbReference type="RefSeq" id="WP_082643869.1">
    <property type="nucleotide sequence ID" value="NZ_FNTY01000002.1"/>
</dbReference>
<dbReference type="InterPro" id="IPR002110">
    <property type="entry name" value="Ankyrin_rpt"/>
</dbReference>
<dbReference type="AlphaFoldDB" id="A0A1H5FHW1"/>
<protein>
    <submittedName>
        <fullName evidence="2">Ankyrin repeat-containing protein</fullName>
    </submittedName>
</protein>
<evidence type="ECO:0000313" key="2">
    <source>
        <dbReference type="EMBL" id="SEE03030.1"/>
    </source>
</evidence>
<dbReference type="EMBL" id="FNTY01000002">
    <property type="protein sequence ID" value="SEE03030.1"/>
    <property type="molecule type" value="Genomic_DNA"/>
</dbReference>
<proteinExistence type="predicted"/>
<organism evidence="2 3">
    <name type="scientific">Pseudomonas migulae</name>
    <dbReference type="NCBI Taxonomy" id="78543"/>
    <lineage>
        <taxon>Bacteria</taxon>
        <taxon>Pseudomonadati</taxon>
        <taxon>Pseudomonadota</taxon>
        <taxon>Gammaproteobacteria</taxon>
        <taxon>Pseudomonadales</taxon>
        <taxon>Pseudomonadaceae</taxon>
        <taxon>Pseudomonas</taxon>
    </lineage>
</organism>
<dbReference type="InterPro" id="IPR036770">
    <property type="entry name" value="Ankyrin_rpt-contain_sf"/>
</dbReference>
<reference evidence="2 3" key="1">
    <citation type="submission" date="2016-10" db="EMBL/GenBank/DDBJ databases">
        <authorList>
            <person name="de Groot N.N."/>
        </authorList>
    </citation>
    <scope>NUCLEOTIDE SEQUENCE [LARGE SCALE GENOMIC DNA]</scope>
    <source>
        <strain evidence="2 3">BS3662</strain>
    </source>
</reference>
<dbReference type="SUPFAM" id="SSF48403">
    <property type="entry name" value="Ankyrin repeat"/>
    <property type="match status" value="1"/>
</dbReference>
<dbReference type="PROSITE" id="PS50088">
    <property type="entry name" value="ANK_REPEAT"/>
    <property type="match status" value="1"/>
</dbReference>
<sequence length="136" mass="15308">MKDLKKEHAELQRDLPRRRFYSGYEGGGSHMTLINCVKRGYARSAKLRIDEDDVNVNEQDELGMTALHYAAAFGARQCVRILVSSGKCDYLIKDHCGRYASELAFSCGKDYAVGVLLSKKQIKQAFQQGVPSWDKS</sequence>
<name>A0A1H5FHW1_9PSED</name>
<evidence type="ECO:0000256" key="1">
    <source>
        <dbReference type="PROSITE-ProRule" id="PRU00023"/>
    </source>
</evidence>
<evidence type="ECO:0000313" key="3">
    <source>
        <dbReference type="Proteomes" id="UP000198985"/>
    </source>
</evidence>
<gene>
    <name evidence="2" type="ORF">SAMN04490194_0770</name>
</gene>
<dbReference type="Proteomes" id="UP000198985">
    <property type="component" value="Unassembled WGS sequence"/>
</dbReference>
<accession>A0A1H5FHW1</accession>
<dbReference type="Gene3D" id="1.25.40.20">
    <property type="entry name" value="Ankyrin repeat-containing domain"/>
    <property type="match status" value="1"/>
</dbReference>
<feature type="repeat" description="ANK" evidence="1">
    <location>
        <begin position="62"/>
        <end position="86"/>
    </location>
</feature>
<dbReference type="Pfam" id="PF12796">
    <property type="entry name" value="Ank_2"/>
    <property type="match status" value="1"/>
</dbReference>